<dbReference type="Pfam" id="PF12777">
    <property type="entry name" value="MT"/>
    <property type="match status" value="1"/>
</dbReference>
<dbReference type="InterPro" id="IPR041658">
    <property type="entry name" value="AAA_lid_11"/>
</dbReference>
<feature type="domain" description="AAA+ ATPase" evidence="17">
    <location>
        <begin position="2584"/>
        <end position="2734"/>
    </location>
</feature>
<evidence type="ECO:0000256" key="9">
    <source>
        <dbReference type="ARBA" id="ARBA00022840"/>
    </source>
</evidence>
<dbReference type="Pfam" id="PF12780">
    <property type="entry name" value="AAA_8"/>
    <property type="match status" value="1"/>
</dbReference>
<comment type="subcellular location">
    <subcellularLocation>
        <location evidence="1">Cytoplasm</location>
        <location evidence="1">Cytoskeleton</location>
    </subcellularLocation>
</comment>
<protein>
    <recommendedName>
        <fullName evidence="4">Dynein heavy chain, cytoplasmic</fullName>
    </recommendedName>
    <alternativeName>
        <fullName evidence="14">Dynein heavy chain, cytosolic</fullName>
    </alternativeName>
</protein>
<dbReference type="FunFam" id="3.40.50.300:FF:000373">
    <property type="entry name" value="Cytoplasmic dynein heavy chain 2"/>
    <property type="match status" value="1"/>
</dbReference>
<gene>
    <name evidence="18" type="ORF">PSTT_01833</name>
</gene>
<dbReference type="GO" id="GO:0005524">
    <property type="term" value="F:ATP binding"/>
    <property type="evidence" value="ECO:0007669"/>
    <property type="project" value="UniProtKB-KW"/>
</dbReference>
<dbReference type="FunFam" id="1.20.1270.280:FF:000004">
    <property type="entry name" value="Cytoplasmic dynein heavy chain 2"/>
    <property type="match status" value="1"/>
</dbReference>
<keyword evidence="11 15" id="KW-0175">Coiled coil</keyword>
<feature type="compositionally biased region" description="Low complexity" evidence="16">
    <location>
        <begin position="11"/>
        <end position="20"/>
    </location>
</feature>
<sequence length="4555" mass="517328">MTESASEMETPTKPTNNNNPGSVTPTRPSQADDNLLFDSQVLVDSINKILLLILNATQNQIDSSPVFSESASIDRLTRFGTDSNSRVIYLYKNRRPEQNSNNPTSNNDQDSSFSFVYTLKFDMDYSPNLHTTLVLIKRVPTLDCSRPLDNQLHFLTLFGPASNQIGLAPSNQDGGSGKEIIKPSTITSSQSNPYEELHNLVHLAVAPFFEAYVNSKSKSKNINDSSINNTPNNQTSGGPNTGNSNQTGNPTTSNTLTGTNTSNTNSTSKSTGNKDDSKMGIPMTKKKFAELELSLLHLQQNVEIPEITLILHPVILNLIDKARENSKNSESNNSYHNNNLNQFILESLDPNLLKDDKFLNKLQSLVNTWIKEIQNVTTLNRDVESGTASQEINFWLSMEKALQGVEEQLKSEPITLTLDILKTAKRYHTTVSFLADTGLKEASDNVHKYNLLMKDFPLNELLAATDLEKIQESLVQIFGHINKKLKISPYPIRRALPLAEAISKDLTESLLKVLTNQRLMYMEHESFSKIMGSAAGVFQTWEEQIKDFTTIARELTRKRNEKFIPIKINASHLELKKRCEYLKGFRKQHEQLRIMTGRDQGISRLDLGSVAGNPTLSNRDSSGGGGTNLGELTDLDMEDEVRAAYEISRVENQIIARLRARLGSARNATEMFRVFSKFNSLFVRPKIRGAIQEYQTQLIESVKEDINKLHDKFRTQYRHSEAYPMSHLRDIPPVAGAIIWARQIERQLFTYMKRVEDVRNMAWLGYNVPYQMNSSAKDAKKVYPNAVSLMESIRTYNQTLTKVHDSGISDLLADYRNELSQLISRGLNMKWENFVGSISDLNPAPPPSSTTGSSSLTSRVNTNNDREGVGRQSNFVRELASKVSIFQERTNDLLFMYDDLLKVIDELKTCEFSFKVFSQLLSKIQKTIDDLSVAGYVNLQQWTNEIDQMIEQVFLDRLDSVMKVWNSQFTGLKHSNPVDLPPPPSSPRNEKNVKFNLTIKTTHTDETGSPRKMESDLIVTPLVHEIRIKNQVIYLDPPVEFARANWYKQFHQWLGDFASPLWFIAMFIFIDYVYCIFLVNGTTWADYLYGRLGESLSAWQQTLSEIRKTRSTFDNSESSQDFGVCAINYEQVQAKVNAKYDMWQKDVLVRFGSKLGSVMRETHGAITKSRHDLEHYSIETSSTAQAVSFILLFKTLKGKLRNGNLISKSLVVVKKLYIGNGISFLVIDQIEGEWNVFNELLKRKNSAIQDQLAGLQMKIVAEDKVVQSKIEVLLADWDKEKPISGELKPDIAMNSINNFQTRVQRLQDEYKLVCRAKEALDLEHISNDRLDPVAEEISDLKAVWTALSGIWSQLAELRETTWSSVTPRKLRQSLESLLGNTREMPSKMRQYQAFEFVQDRIKFHQKSVALVGELKSDALRERHWKLLYKNLRLSGHYAPSQMTLGTIWDMDLKKNEPIIRQVLAQAAGEVALEEYIKQVKETWEGYVLDLVNYQNKTRLIRGWDDLFNKRSEHSSALGQMKLSPYYKTFEEDATIWTDRLNRMSEIFDKWIDVQRQWVYLEGIFSGNADIKHLLPNESNRFNNINAEYLGLMKRVFKSPYVLDVIQIPEVLKTLDKLVEALGKLQKALGEYLERERSSFPRFYFVGDEDLLEILGNSKDILRVVKHLKKMFAGLSTLGFDSGVTQIESMCSREGEEVPFSTPIILKDYPKINDWLTRLESQMQISLAELLCKAVEELSAFYTESEILDKERFLAWIESYPAQLVVVAVQIMWTQTIDNALRSGNSLTVPLQTVLRTLDLLAFVVLGELNPVMRRKCEHLITELVHQRDVIRLLIKDNVDSITRFEWLYHMRFYLDSTLTNPTDRLSIHMANAVFPYGFEYLGVPDRLVQTPLTDRCYLTLTQALHGQLGGSPFGPAGTGKTESVKALGVQLGRFVLVFCCDETFDFQAMGRIFVGLCQVGAWGCFDEANRLEERILSAVSQQIQSIQQGLKAASVDPNAEVELVGKTLKINPHTGIFITMNPGYAGRSNLPDNLKKLFRSMAMTRPDRELIAQVMLFSQGFRTAERLASKVVPFFSLCDEQLSKQPHYDFGLRALKAVLTSAGHLKRARLLQHQNPNNNTPDQLLDSSDSIAEQEILIQSVTETIVPKLVADDVPLLTSLLADVFPGIEYSASDLDELKGHIRAVAAERHLVVGEVWFQKVLQLYQIQNIQHGLMMVGPSATGKTQAWRVLLAALQRLEGREGVSYVIDPKAISKDSLYGTLDPTTREWNDGLFTNILRRIIDNVRGEDAKRHWIIFDGDVDPEWVENLNSVLDDNKLLTLPNGERLNLPNNVRIMFEVESLKHATLATVSRCGMVWFSEDAVTPDMFYENYLKTTHDVALDAVADDILMDTPTRKRDNSEEVSENLITQRSIIDVLSPYFQTDALVTSALEFAAGVDHIMEFTVARAVSTLFSLINKTIRNVLDYNARHADFPLPIEKVKAYSEKRLLIAIVWAFTGDSRLETRARMGDFLRDNSGLEMPPLNGLEASLIDYDVQVSTGDWDPWKNSVPVVDIDTHQVTSSEVVIPTLDTVRHEEVLYSWLSEHKPLMLCGPPGSGKTMTLFSALRKLPDMDVVGLNFSSATTPELVLKTFDQHCEYKKTPNGVVLAPVQIGKWIVVFCDEINLPAADKYGTQKVISFLRQLVEGGGFWRPSDKTWIKLERIQFVGACNPPTDPGRVVLTQRFLRHAPLVMVDYPGEASLKQIYGTFNRAALKVVPTLRGHADPLTSAMVEFYLASQKRFTSDIQAHYIYSPRELTRWKLSHSKDSLVSEDEKRWTDEQIDSMAIQHFPNLNQSEALVRPILFSNWTSKNYISVDRDELRDYSKARLRVFYEEELDVPLVLFNDVLDHVLRIDRVFRQVQGHLLLIGVSGSGKTTLSRFVAWMNGLSVFQIKVHNKYTAEDFDDDLRNVLRRSGCKAEKICFIMDESNVLDSGFLERMNTLLANAEVPGLFEGDEHAALMTACKEGAQRDGVMLDSPDELYRWFTQQVAKNLHVVFTMNPPENGLASRAATSPALFNRCVLDWFGDWSDQAFYQVGMEFTSTLDLDTSQYAPPSNFPVVYRQLSLPPVHRTAIINALVAVHMSMYETNRRLARRQARFNYATPRHYLDFINNYVNLFNEKRDDLEEQQRHLNIGLDKLRDTVVQVEEMRQSLAIKRTQLAAKETEAESKLAQMLADQKEAESKRQASIQIQAALEQQNKDIAERRSVVMRDLADAEPAVEEAQAAVSNIKKQHLTEVRSMANPPEAVKLAMESVCTILGHRIENWKSVQGIIRKDDFIASIVNFDTDKRMTRPLREKMNADFLSRPSFNFDTVNRASKACGPLCKWVIAQVKFSEILDKIGPLRNEVNSLEEQAASTQEKAATILESSIARYKPEYATLIGETESIKQEMNRVESKVERSITLLESLGSEKTRWEAGSATFDTQMSTIAGDVLLSAAFMTYGGFFDQAYRQSMWQGWVDHLNQANLKYKAELSLTEYLSTADDRLDWQSKSLPADDLCTENAIMLHRFNRYPLIIDPSGQATSFLINEYRDRKMTVTSFLDEAFVKSLESALRFGTPLLIQDVEHLDPILNAVLNKELRRAGGRVLIRLGNQDIDFSPSFTMFLSTRDPSVEFSPDICSRVTFVNFTMTRSSLQSQSLNQVLQAERPDTDKKRTDLMRLQGEFKLRLRHLEKSLLQALNDDKVIVTLETLKREAADVAKKVEETDIVMQEVDKSRLNISPGSSSSSIFFVLEQLNVLNHFYQFSLRYFLDIFEFVLLHNPNLLKVQDPKERLAVLLNDIFVVTFKRTSRALLHRDHLMLAMLLAQLKARGLGNEIDDDELSFLLEGGSDHVIQHMSTQPEEWETFLNSTNPENVVPVWPDASPALESIRRLLLLKCLRPDRMLAGIAIYVSKVFNADILAESSYNFDQVVTNEMNSSTPVCLCSVPGYDASYRVENLVASTKSRCYRLADQAIAAAIRTGSWVLLKNVHLASSWLSQLEKRLQSLNPPKSFRLFLTMETNSGIPVNILRQSMVIMNEPPPGIRANLVDCLKSISPSRLAAGPNEKVRLYFLLAWFHAVVQERLRYCPLGWSKIYEFNDSDLEAAMSMIDSWMVATAKGKANIDPAHLPWAALRVLLKQAVYGGRVDSDWDQKLLDSFVDTLFHPSAFEVGYHLVNPIGDKEGLIIAEGSRLEHFVTWAQALPEENLPLAQSSTEREALSQLLRMRHTDEDESVGEALNQAKTSRNNSSSQPGWMRQLETTSKEFLKNLNENLPNLNLKSNDLNDPLFRFFEREIALGQKLLTIIRKDLIELIAVCNGEIKQTNHLRSLIGEITKAMIPAHWKRYKVNPTISLTQWISNFVNRIQQLTRIVESNNFKDSICLGLLFFPDGFLTATRQFVSHQTKISLEELKLQLFIDYQDSLSDEIETHGFKLQGLIVQGGCLKESRLELNEGGDYLPNRTILRWIQTNKPKKDNQQEELDDEKPLLLLNQEERSVELPIYLDSSRTHLLFSAIVPSNEDPGLLSRRGMCIIAAS</sequence>
<dbReference type="InterPro" id="IPR024317">
    <property type="entry name" value="Dynein_heavy_chain_D4_dom"/>
</dbReference>
<dbReference type="FunFam" id="1.20.140.100:FF:000002">
    <property type="entry name" value="Cytoplasmic dynein heavy chain 1"/>
    <property type="match status" value="1"/>
</dbReference>
<reference evidence="18" key="1">
    <citation type="submission" date="2017-12" db="EMBL/GenBank/DDBJ databases">
        <title>Gene loss provides genomic basis for host adaptation in cereal stripe rust fungi.</title>
        <authorList>
            <person name="Xia C."/>
        </authorList>
    </citation>
    <scope>NUCLEOTIDE SEQUENCE [LARGE SCALE GENOMIC DNA]</scope>
    <source>
        <strain evidence="18">93-210</strain>
    </source>
</reference>
<dbReference type="InterPro" id="IPR042222">
    <property type="entry name" value="Dynein_2_N"/>
</dbReference>
<feature type="region of interest" description="Disordered" evidence="16">
    <location>
        <begin position="166"/>
        <end position="190"/>
    </location>
</feature>
<dbReference type="SUPFAM" id="SSF52540">
    <property type="entry name" value="P-loop containing nucleoside triphosphate hydrolases"/>
    <property type="match status" value="4"/>
</dbReference>
<dbReference type="GO" id="GO:0045505">
    <property type="term" value="F:dynein intermediate chain binding"/>
    <property type="evidence" value="ECO:0007669"/>
    <property type="project" value="InterPro"/>
</dbReference>
<dbReference type="InterPro" id="IPR043160">
    <property type="entry name" value="Dynein_C_barrel"/>
</dbReference>
<feature type="compositionally biased region" description="Polar residues" evidence="16">
    <location>
        <begin position="21"/>
        <end position="31"/>
    </location>
</feature>
<dbReference type="Gene3D" id="1.20.58.1120">
    <property type="match status" value="1"/>
</dbReference>
<feature type="compositionally biased region" description="Low complexity" evidence="16">
    <location>
        <begin position="849"/>
        <end position="858"/>
    </location>
</feature>
<evidence type="ECO:0000256" key="1">
    <source>
        <dbReference type="ARBA" id="ARBA00004245"/>
    </source>
</evidence>
<dbReference type="InterPro" id="IPR003593">
    <property type="entry name" value="AAA+_ATPase"/>
</dbReference>
<dbReference type="Gene3D" id="1.20.140.100">
    <property type="entry name" value="Dynein heavy chain, N-terminal domain 2"/>
    <property type="match status" value="1"/>
</dbReference>
<keyword evidence="10" id="KW-0243">Dynein</keyword>
<evidence type="ECO:0000256" key="16">
    <source>
        <dbReference type="SAM" id="MobiDB-lite"/>
    </source>
</evidence>
<evidence type="ECO:0000256" key="11">
    <source>
        <dbReference type="ARBA" id="ARBA00023054"/>
    </source>
</evidence>
<dbReference type="GO" id="GO:0005858">
    <property type="term" value="C:axonemal dynein complex"/>
    <property type="evidence" value="ECO:0007669"/>
    <property type="project" value="TreeGrafter"/>
</dbReference>
<dbReference type="PANTHER" id="PTHR46532">
    <property type="entry name" value="MALE FERTILITY FACTOR KL5"/>
    <property type="match status" value="1"/>
</dbReference>
<dbReference type="FunFam" id="1.20.920.20:FF:000002">
    <property type="entry name" value="Cytoplasmic dynein 1 heavy chain"/>
    <property type="match status" value="1"/>
</dbReference>
<dbReference type="InterPro" id="IPR041228">
    <property type="entry name" value="Dynein_C"/>
</dbReference>
<dbReference type="InterPro" id="IPR013594">
    <property type="entry name" value="Dynein_heavy_tail"/>
</dbReference>
<dbReference type="Pfam" id="PF18199">
    <property type="entry name" value="Dynein_C"/>
    <property type="match status" value="1"/>
</dbReference>
<evidence type="ECO:0000256" key="4">
    <source>
        <dbReference type="ARBA" id="ARBA00022197"/>
    </source>
</evidence>
<dbReference type="EMBL" id="PKSL01000010">
    <property type="protein sequence ID" value="POW15832.1"/>
    <property type="molecule type" value="Genomic_DNA"/>
</dbReference>
<dbReference type="InterPro" id="IPR027417">
    <property type="entry name" value="P-loop_NTPase"/>
</dbReference>
<accession>A0A2S4W218</accession>
<keyword evidence="12" id="KW-0505">Motor protein</keyword>
<dbReference type="GO" id="GO:0072384">
    <property type="term" value="P:organelle transport along microtubule"/>
    <property type="evidence" value="ECO:0007669"/>
    <property type="project" value="UniProtKB-ARBA"/>
</dbReference>
<dbReference type="GO" id="GO:0003006">
    <property type="term" value="P:developmental process involved in reproduction"/>
    <property type="evidence" value="ECO:0007669"/>
    <property type="project" value="UniProtKB-ARBA"/>
</dbReference>
<dbReference type="Pfam" id="PF08385">
    <property type="entry name" value="DHC_N1"/>
    <property type="match status" value="1"/>
</dbReference>
<dbReference type="VEuPathDB" id="FungiDB:PSTT_01833"/>
<dbReference type="GO" id="GO:0007097">
    <property type="term" value="P:nuclear migration"/>
    <property type="evidence" value="ECO:0007669"/>
    <property type="project" value="UniProtKB-ARBA"/>
</dbReference>
<dbReference type="PANTHER" id="PTHR46532:SF4">
    <property type="entry name" value="AAA+ ATPASE DOMAIN-CONTAINING PROTEIN"/>
    <property type="match status" value="1"/>
</dbReference>
<dbReference type="Gene3D" id="3.20.180.20">
    <property type="entry name" value="Dynein heavy chain, N-terminal domain 2"/>
    <property type="match status" value="1"/>
</dbReference>
<evidence type="ECO:0000256" key="2">
    <source>
        <dbReference type="ARBA" id="ARBA00008887"/>
    </source>
</evidence>
<dbReference type="GO" id="GO:0048468">
    <property type="term" value="P:cell development"/>
    <property type="evidence" value="ECO:0007669"/>
    <property type="project" value="UniProtKB-ARBA"/>
</dbReference>
<feature type="compositionally biased region" description="Low complexity" evidence="16">
    <location>
        <begin position="247"/>
        <end position="271"/>
    </location>
</feature>
<dbReference type="Pfam" id="PF18198">
    <property type="entry name" value="AAA_lid_11"/>
    <property type="match status" value="1"/>
</dbReference>
<dbReference type="Gene3D" id="3.10.490.20">
    <property type="match status" value="1"/>
</dbReference>
<dbReference type="Gene3D" id="3.40.50.300">
    <property type="entry name" value="P-loop containing nucleotide triphosphate hydrolases"/>
    <property type="match status" value="6"/>
</dbReference>
<evidence type="ECO:0000256" key="6">
    <source>
        <dbReference type="ARBA" id="ARBA00022701"/>
    </source>
</evidence>
<evidence type="ECO:0000256" key="5">
    <source>
        <dbReference type="ARBA" id="ARBA00022490"/>
    </source>
</evidence>
<dbReference type="InterPro" id="IPR004273">
    <property type="entry name" value="Dynein_heavy_D6_P-loop"/>
</dbReference>
<feature type="domain" description="AAA+ ATPase" evidence="17">
    <location>
        <begin position="2900"/>
        <end position="3066"/>
    </location>
</feature>
<feature type="coiled-coil region" evidence="15">
    <location>
        <begin position="3381"/>
        <end position="3408"/>
    </location>
</feature>
<comment type="subunit">
    <text evidence="3">Consists of at least two heavy chains and a number of intermediate and light chains.</text>
</comment>
<keyword evidence="19" id="KW-1185">Reference proteome</keyword>
<feature type="region of interest" description="Disordered" evidence="16">
    <location>
        <begin position="220"/>
        <end position="280"/>
    </location>
</feature>
<name>A0A2S4W218_9BASI</name>
<dbReference type="Pfam" id="PF12775">
    <property type="entry name" value="AAA_7"/>
    <property type="match status" value="1"/>
</dbReference>
<evidence type="ECO:0000256" key="15">
    <source>
        <dbReference type="SAM" id="Coils"/>
    </source>
</evidence>
<dbReference type="InterPro" id="IPR024743">
    <property type="entry name" value="Dynein_HC_stalk"/>
</dbReference>
<feature type="region of interest" description="Disordered" evidence="16">
    <location>
        <begin position="613"/>
        <end position="632"/>
    </location>
</feature>
<proteinExistence type="inferred from homology"/>
<keyword evidence="6" id="KW-0493">Microtubule</keyword>
<dbReference type="Gene3D" id="1.10.8.720">
    <property type="entry name" value="Region D6 of dynein motor"/>
    <property type="match status" value="1"/>
</dbReference>
<dbReference type="GO" id="GO:0005874">
    <property type="term" value="C:microtubule"/>
    <property type="evidence" value="ECO:0007669"/>
    <property type="project" value="UniProtKB-KW"/>
</dbReference>
<dbReference type="GO" id="GO:0051959">
    <property type="term" value="F:dynein light intermediate chain binding"/>
    <property type="evidence" value="ECO:0007669"/>
    <property type="project" value="InterPro"/>
</dbReference>
<feature type="compositionally biased region" description="Polar residues" evidence="16">
    <location>
        <begin position="4260"/>
        <end position="4272"/>
    </location>
</feature>
<dbReference type="Gene3D" id="1.10.472.130">
    <property type="match status" value="1"/>
</dbReference>
<dbReference type="FunFam" id="3.40.50.300:FF:000122">
    <property type="entry name" value="Cytoplasmic dynein 1 heavy chain"/>
    <property type="match status" value="1"/>
</dbReference>
<dbReference type="CDD" id="cd00009">
    <property type="entry name" value="AAA"/>
    <property type="match status" value="2"/>
</dbReference>
<evidence type="ECO:0000313" key="18">
    <source>
        <dbReference type="EMBL" id="POW15832.1"/>
    </source>
</evidence>
<dbReference type="Pfam" id="PF22597">
    <property type="entry name" value="DYN_lid"/>
    <property type="match status" value="1"/>
</dbReference>
<comment type="similarity">
    <text evidence="2">Belongs to the dynein heavy chain family.</text>
</comment>
<dbReference type="Pfam" id="PF17852">
    <property type="entry name" value="Dynein_AAA_lid"/>
    <property type="match status" value="1"/>
</dbReference>
<evidence type="ECO:0000256" key="3">
    <source>
        <dbReference type="ARBA" id="ARBA00011655"/>
    </source>
</evidence>
<dbReference type="Pfam" id="PF12781">
    <property type="entry name" value="AAA_9"/>
    <property type="match status" value="1"/>
</dbReference>
<dbReference type="FunFam" id="1.20.58.1120:FF:000003">
    <property type="entry name" value="Cytoplasmic dynein heavy chain 1"/>
    <property type="match status" value="1"/>
</dbReference>
<evidence type="ECO:0000256" key="12">
    <source>
        <dbReference type="ARBA" id="ARBA00023175"/>
    </source>
</evidence>
<feature type="region of interest" description="Disordered" evidence="16">
    <location>
        <begin position="842"/>
        <end position="868"/>
    </location>
</feature>
<evidence type="ECO:0000313" key="19">
    <source>
        <dbReference type="Proteomes" id="UP000239156"/>
    </source>
</evidence>
<dbReference type="InterPro" id="IPR042219">
    <property type="entry name" value="AAA_lid_11_sf"/>
</dbReference>
<dbReference type="GO" id="GO:0008569">
    <property type="term" value="F:minus-end-directed microtubule motor activity"/>
    <property type="evidence" value="ECO:0007669"/>
    <property type="project" value="InterPro"/>
</dbReference>
<keyword evidence="13" id="KW-0206">Cytoskeleton</keyword>
<feature type="region of interest" description="Disordered" evidence="16">
    <location>
        <begin position="1"/>
        <end position="31"/>
    </location>
</feature>
<evidence type="ECO:0000256" key="14">
    <source>
        <dbReference type="ARBA" id="ARBA00033439"/>
    </source>
</evidence>
<dbReference type="FunFam" id="3.40.50.300:FF:000071">
    <property type="entry name" value="Cytoplasmic dynein heavy chain 1"/>
    <property type="match status" value="1"/>
</dbReference>
<dbReference type="InterPro" id="IPR043157">
    <property type="entry name" value="Dynein_AAA1S"/>
</dbReference>
<feature type="region of interest" description="Disordered" evidence="16">
    <location>
        <begin position="4249"/>
        <end position="4274"/>
    </location>
</feature>
<dbReference type="FunFam" id="3.20.180.20:FF:000002">
    <property type="entry name" value="Cytoplasmic dynein heavy chain 1"/>
    <property type="match status" value="1"/>
</dbReference>
<dbReference type="Gene3D" id="1.10.287.2620">
    <property type="match status" value="1"/>
</dbReference>
<dbReference type="FunFam" id="1.10.287.2620:FF:000001">
    <property type="entry name" value="Cytoplasmic dynein heavy chain 1"/>
    <property type="match status" value="1"/>
</dbReference>
<dbReference type="FunFam" id="3.40.50.300:FF:000075">
    <property type="entry name" value="Dynein heavy chain, cytoplasmic"/>
    <property type="match status" value="1"/>
</dbReference>
<keyword evidence="5" id="KW-0963">Cytoplasm</keyword>
<dbReference type="SMART" id="SM00382">
    <property type="entry name" value="AAA"/>
    <property type="match status" value="3"/>
</dbReference>
<dbReference type="Pfam" id="PF08393">
    <property type="entry name" value="DHC_N2"/>
    <property type="match status" value="1"/>
</dbReference>
<dbReference type="GO" id="GO:0048731">
    <property type="term" value="P:system development"/>
    <property type="evidence" value="ECO:0007669"/>
    <property type="project" value="UniProtKB-ARBA"/>
</dbReference>
<dbReference type="Pfam" id="PF03028">
    <property type="entry name" value="Dynein_heavy"/>
    <property type="match status" value="1"/>
</dbReference>
<dbReference type="InterPro" id="IPR026983">
    <property type="entry name" value="DHC"/>
</dbReference>
<dbReference type="VEuPathDB" id="FungiDB:PSHT_04028"/>
<dbReference type="InterPro" id="IPR035699">
    <property type="entry name" value="AAA_6"/>
</dbReference>
<keyword evidence="7" id="KW-0677">Repeat</keyword>
<evidence type="ECO:0000256" key="7">
    <source>
        <dbReference type="ARBA" id="ARBA00022737"/>
    </source>
</evidence>
<dbReference type="FunFam" id="1.10.8.710:FF:000005">
    <property type="entry name" value="Cytoplasmic dynein heavy chain 1"/>
    <property type="match status" value="1"/>
</dbReference>
<evidence type="ECO:0000256" key="13">
    <source>
        <dbReference type="ARBA" id="ARBA00023212"/>
    </source>
</evidence>
<dbReference type="Pfam" id="PF12774">
    <property type="entry name" value="AAA_6"/>
    <property type="match status" value="1"/>
</dbReference>
<feature type="compositionally biased region" description="Polar residues" evidence="16">
    <location>
        <begin position="230"/>
        <end position="246"/>
    </location>
</feature>
<dbReference type="Gene3D" id="6.10.140.1060">
    <property type="match status" value="1"/>
</dbReference>
<organism evidence="18 19">
    <name type="scientific">Puccinia striiformis</name>
    <dbReference type="NCBI Taxonomy" id="27350"/>
    <lineage>
        <taxon>Eukaryota</taxon>
        <taxon>Fungi</taxon>
        <taxon>Dikarya</taxon>
        <taxon>Basidiomycota</taxon>
        <taxon>Pucciniomycotina</taxon>
        <taxon>Pucciniomycetes</taxon>
        <taxon>Pucciniales</taxon>
        <taxon>Pucciniaceae</taxon>
        <taxon>Puccinia</taxon>
    </lineage>
</organism>
<dbReference type="Gene3D" id="1.20.1270.280">
    <property type="match status" value="1"/>
</dbReference>
<dbReference type="Gene3D" id="1.10.8.1220">
    <property type="match status" value="1"/>
</dbReference>
<dbReference type="InterPro" id="IPR041466">
    <property type="entry name" value="Dynein_AAA5_ext"/>
</dbReference>
<dbReference type="InterPro" id="IPR042228">
    <property type="entry name" value="Dynein_linker_3"/>
</dbReference>
<feature type="compositionally biased region" description="Low complexity" evidence="16">
    <location>
        <begin position="220"/>
        <end position="229"/>
    </location>
</feature>
<evidence type="ECO:0000259" key="17">
    <source>
        <dbReference type="SMART" id="SM00382"/>
    </source>
</evidence>
<dbReference type="FunFam" id="3.40.50.300:FF:000517">
    <property type="entry name" value="Cytoplasmic dynein heavy chain 1"/>
    <property type="match status" value="1"/>
</dbReference>
<dbReference type="InterPro" id="IPR013602">
    <property type="entry name" value="Dynein_heavy_linker"/>
</dbReference>
<evidence type="ECO:0000256" key="8">
    <source>
        <dbReference type="ARBA" id="ARBA00022741"/>
    </source>
</evidence>
<dbReference type="Gene3D" id="1.20.920.30">
    <property type="match status" value="1"/>
</dbReference>
<dbReference type="Proteomes" id="UP000239156">
    <property type="component" value="Unassembled WGS sequence"/>
</dbReference>
<evidence type="ECO:0000256" key="10">
    <source>
        <dbReference type="ARBA" id="ARBA00023017"/>
    </source>
</evidence>
<dbReference type="InterPro" id="IPR054354">
    <property type="entry name" value="DYNC2H1-like_lid"/>
</dbReference>
<dbReference type="FunFam" id="1.10.8.720:FF:000003">
    <property type="entry name" value="Cytoplasmic dynein heavy chain 2"/>
    <property type="match status" value="1"/>
</dbReference>
<feature type="coiled-coil region" evidence="15">
    <location>
        <begin position="3162"/>
        <end position="3224"/>
    </location>
</feature>
<comment type="caution">
    <text evidence="18">The sequence shown here is derived from an EMBL/GenBank/DDBJ whole genome shotgun (WGS) entry which is preliminary data.</text>
</comment>
<dbReference type="Gene3D" id="1.10.8.710">
    <property type="match status" value="1"/>
</dbReference>
<dbReference type="InterPro" id="IPR035706">
    <property type="entry name" value="AAA_9"/>
</dbReference>
<dbReference type="Gene3D" id="1.20.920.20">
    <property type="match status" value="2"/>
</dbReference>
<feature type="domain" description="AAA+ ATPase" evidence="17">
    <location>
        <begin position="1909"/>
        <end position="2056"/>
    </location>
</feature>
<keyword evidence="9" id="KW-0067">ATP-binding</keyword>
<keyword evidence="8" id="KW-0547">Nucleotide-binding</keyword>